<feature type="active site" evidence="3">
    <location>
        <position position="264"/>
    </location>
</feature>
<evidence type="ECO:0000256" key="2">
    <source>
        <dbReference type="ARBA" id="ARBA00023002"/>
    </source>
</evidence>
<dbReference type="Proteomes" id="UP000665026">
    <property type="component" value="Chromosome"/>
</dbReference>
<evidence type="ECO:0000313" key="7">
    <source>
        <dbReference type="Proteomes" id="UP000665026"/>
    </source>
</evidence>
<dbReference type="AlphaFoldDB" id="A0A975EMT8"/>
<dbReference type="Gene3D" id="3.40.605.10">
    <property type="entry name" value="Aldehyde Dehydrogenase, Chain A, domain 1"/>
    <property type="match status" value="1"/>
</dbReference>
<evidence type="ECO:0000256" key="4">
    <source>
        <dbReference type="RuleBase" id="RU003345"/>
    </source>
</evidence>
<dbReference type="FunFam" id="3.40.309.10:FF:000012">
    <property type="entry name" value="Betaine aldehyde dehydrogenase"/>
    <property type="match status" value="1"/>
</dbReference>
<dbReference type="SUPFAM" id="SSF53720">
    <property type="entry name" value="ALDH-like"/>
    <property type="match status" value="1"/>
</dbReference>
<dbReference type="Pfam" id="PF00171">
    <property type="entry name" value="Aldedh"/>
    <property type="match status" value="1"/>
</dbReference>
<comment type="similarity">
    <text evidence="1 4">Belongs to the aldehyde dehydrogenase family.</text>
</comment>
<evidence type="ECO:0000256" key="1">
    <source>
        <dbReference type="ARBA" id="ARBA00009986"/>
    </source>
</evidence>
<dbReference type="GO" id="GO:0016620">
    <property type="term" value="F:oxidoreductase activity, acting on the aldehyde or oxo group of donors, NAD or NADP as acceptor"/>
    <property type="evidence" value="ECO:0007669"/>
    <property type="project" value="InterPro"/>
</dbReference>
<dbReference type="InterPro" id="IPR015590">
    <property type="entry name" value="Aldehyde_DH_dom"/>
</dbReference>
<dbReference type="EMBL" id="CP060010">
    <property type="protein sequence ID" value="QTN35057.1"/>
    <property type="molecule type" value="Genomic_DNA"/>
</dbReference>
<gene>
    <name evidence="6" type="ORF">HZ995_11240</name>
</gene>
<accession>A0A975EMT8</accession>
<name>A0A975EMT8_9RHOB</name>
<dbReference type="Gene3D" id="3.40.309.10">
    <property type="entry name" value="Aldehyde Dehydrogenase, Chain A, domain 2"/>
    <property type="match status" value="1"/>
</dbReference>
<evidence type="ECO:0000259" key="5">
    <source>
        <dbReference type="Pfam" id="PF00171"/>
    </source>
</evidence>
<dbReference type="InterPro" id="IPR029510">
    <property type="entry name" value="Ald_DH_CS_GLU"/>
</dbReference>
<dbReference type="PROSITE" id="PS00687">
    <property type="entry name" value="ALDEHYDE_DEHYDR_GLU"/>
    <property type="match status" value="1"/>
</dbReference>
<proteinExistence type="inferred from homology"/>
<evidence type="ECO:0000256" key="3">
    <source>
        <dbReference type="PROSITE-ProRule" id="PRU10007"/>
    </source>
</evidence>
<dbReference type="InterPro" id="IPR016160">
    <property type="entry name" value="Ald_DH_CS_CYS"/>
</dbReference>
<dbReference type="PROSITE" id="PS00070">
    <property type="entry name" value="ALDEHYDE_DEHYDR_CYS"/>
    <property type="match status" value="1"/>
</dbReference>
<dbReference type="KEGG" id="cact:HZ995_11240"/>
<sequence length="504" mass="52645">MLDRIAHYKSLCSALGLADMPQSYVGGEFVSGSGAMIALEDPYSRAVLAEYSDCGAAIANQACETAEAAQKVWTADFTAAGRGVVMQKIAALVDERQESLAQVEAVVSGKPIRDCRVEVAKVSEMFRYYAGYTDKLHGQVIPVPSGHLNYTIREPLGVIFQITPWNAPMFTAGWQIAPAMACGNGVVLKPSELTPVTSVALAALCEEAGAPKGLVNVLAGLGPTAGEAAIAHDATRKVVFVGSPATGRVVATSAGRALKPVVLELGGKSANIVFEDADLEAACKGAQAAIFATAGQSCVAGSRLLVQASIKDHFLEMVADGMSHLKVGDPLDDATEIGPISNRRQFDHVTAMVDQAVQEGAKVLTGPSSEGDALMVPPTILAGLPPEASAAQTEIFGPVVTALSFEDEADALRIANSTDFGLAGAVWTNNVSLAHRMAAKVRAGTFWVNGYKAIHVSTPFGGSRSSGFGRSSGMEVLMEYTEPKSVWVETAEVPRVAFGYAPSE</sequence>
<dbReference type="InterPro" id="IPR016163">
    <property type="entry name" value="Ald_DH_C"/>
</dbReference>
<organism evidence="6 7">
    <name type="scientific">Cognatishimia activa</name>
    <dbReference type="NCBI Taxonomy" id="1715691"/>
    <lineage>
        <taxon>Bacteria</taxon>
        <taxon>Pseudomonadati</taxon>
        <taxon>Pseudomonadota</taxon>
        <taxon>Alphaproteobacteria</taxon>
        <taxon>Rhodobacterales</taxon>
        <taxon>Paracoccaceae</taxon>
        <taxon>Cognatishimia</taxon>
    </lineage>
</organism>
<reference evidence="6" key="1">
    <citation type="submission" date="2020-07" db="EMBL/GenBank/DDBJ databases">
        <title>Genome sequences of bacteria associated with the marine, planktonic diatom Thalassiosira profunda strain ECT2AJA-044.</title>
        <authorList>
            <person name="Gargas C.B."/>
            <person name="Roberts W.R."/>
            <person name="Alverson A.J."/>
        </authorList>
    </citation>
    <scope>NUCLEOTIDE SEQUENCE</scope>
    <source>
        <strain evidence="6">ECT2AJA-044</strain>
    </source>
</reference>
<dbReference type="FunFam" id="3.40.605.10:FF:000007">
    <property type="entry name" value="NAD/NADP-dependent betaine aldehyde dehydrogenase"/>
    <property type="match status" value="1"/>
</dbReference>
<dbReference type="PANTHER" id="PTHR11699">
    <property type="entry name" value="ALDEHYDE DEHYDROGENASE-RELATED"/>
    <property type="match status" value="1"/>
</dbReference>
<dbReference type="InterPro" id="IPR016162">
    <property type="entry name" value="Ald_DH_N"/>
</dbReference>
<keyword evidence="2 4" id="KW-0560">Oxidoreductase</keyword>
<dbReference type="InterPro" id="IPR016161">
    <property type="entry name" value="Ald_DH/histidinol_DH"/>
</dbReference>
<protein>
    <submittedName>
        <fullName evidence="6">Aldehyde dehydrogenase</fullName>
    </submittedName>
</protein>
<feature type="domain" description="Aldehyde dehydrogenase" evidence="5">
    <location>
        <begin position="30"/>
        <end position="486"/>
    </location>
</feature>
<evidence type="ECO:0000313" key="6">
    <source>
        <dbReference type="EMBL" id="QTN35057.1"/>
    </source>
</evidence>